<keyword evidence="3" id="KW-1185">Reference proteome</keyword>
<dbReference type="AlphaFoldDB" id="A0AAE3XSH4"/>
<sequence length="261" mass="29740">MVEYNILFKQIEGSDKLSYTFATVMGSALNKKIGEVSPEAGEFLHNRGYQGEHRNFKLLTHRLRPREYETTSNAMVLKGDKLIGWSIRFFDRNLAKVFEKSLLMNPVWELGDDFGHRQWEVVKSDLSRKPLFKPVMKYSLITPAPITKRNEKTGKSTYLVYKNQPEQVLEQIKKNIRNKAVALYNFGMAGDGFEEGLEDLDIRILGNARASGLVFKKSQPKPVPGNLFDFELIAPVEVQKLIYYGGFMGKTAMGCGYLKVI</sequence>
<dbReference type="InterPro" id="IPR049435">
    <property type="entry name" value="Cas_Cas6_C"/>
</dbReference>
<name>A0AAE3XSH4_9BACT</name>
<dbReference type="Pfam" id="PF01881">
    <property type="entry name" value="Cas_Cas6_C"/>
    <property type="match status" value="1"/>
</dbReference>
<dbReference type="EC" id="3.1.-.-" evidence="2"/>
<dbReference type="InterPro" id="IPR045747">
    <property type="entry name" value="CRISPR-assoc_prot_Cas6_N_sf"/>
</dbReference>
<protein>
    <submittedName>
        <fullName evidence="2">CRISPR-associated endoribonuclease Cas6</fullName>
        <ecNumber evidence="2">3.1.-.-</ecNumber>
    </submittedName>
</protein>
<proteinExistence type="predicted"/>
<reference evidence="2" key="1">
    <citation type="submission" date="2023-07" db="EMBL/GenBank/DDBJ databases">
        <title>Genomic Encyclopedia of Type Strains, Phase IV (KMG-IV): sequencing the most valuable type-strain genomes for metagenomic binning, comparative biology and taxonomic classification.</title>
        <authorList>
            <person name="Goeker M."/>
        </authorList>
    </citation>
    <scope>NUCLEOTIDE SEQUENCE</scope>
    <source>
        <strain evidence="2">DSM 26174</strain>
    </source>
</reference>
<dbReference type="CDD" id="cd21140">
    <property type="entry name" value="Cas6_I-like"/>
    <property type="match status" value="1"/>
</dbReference>
<evidence type="ECO:0000313" key="3">
    <source>
        <dbReference type="Proteomes" id="UP001185092"/>
    </source>
</evidence>
<dbReference type="RefSeq" id="WP_309943147.1">
    <property type="nucleotide sequence ID" value="NZ_AP025311.1"/>
</dbReference>
<accession>A0AAE3XSH4</accession>
<organism evidence="2 3">
    <name type="scientific">Aureibacter tunicatorum</name>
    <dbReference type="NCBI Taxonomy" id="866807"/>
    <lineage>
        <taxon>Bacteria</taxon>
        <taxon>Pseudomonadati</taxon>
        <taxon>Bacteroidota</taxon>
        <taxon>Cytophagia</taxon>
        <taxon>Cytophagales</taxon>
        <taxon>Persicobacteraceae</taxon>
        <taxon>Aureibacter</taxon>
    </lineage>
</organism>
<gene>
    <name evidence="2" type="ORF">HNQ88_005025</name>
</gene>
<keyword evidence="2" id="KW-0378">Hydrolase</keyword>
<dbReference type="GO" id="GO:0016787">
    <property type="term" value="F:hydrolase activity"/>
    <property type="evidence" value="ECO:0007669"/>
    <property type="project" value="UniProtKB-KW"/>
</dbReference>
<dbReference type="Proteomes" id="UP001185092">
    <property type="component" value="Unassembled WGS sequence"/>
</dbReference>
<evidence type="ECO:0000259" key="1">
    <source>
        <dbReference type="Pfam" id="PF01881"/>
    </source>
</evidence>
<dbReference type="Gene3D" id="3.30.70.1900">
    <property type="match status" value="1"/>
</dbReference>
<comment type="caution">
    <text evidence="2">The sequence shown here is derived from an EMBL/GenBank/DDBJ whole genome shotgun (WGS) entry which is preliminary data.</text>
</comment>
<dbReference type="EMBL" id="JAVDQD010000014">
    <property type="protein sequence ID" value="MDR6241938.1"/>
    <property type="molecule type" value="Genomic_DNA"/>
</dbReference>
<evidence type="ECO:0000313" key="2">
    <source>
        <dbReference type="EMBL" id="MDR6241938.1"/>
    </source>
</evidence>
<dbReference type="Gene3D" id="3.30.70.1890">
    <property type="match status" value="1"/>
</dbReference>
<feature type="domain" description="CRISPR associated protein Cas6 C-terminal" evidence="1">
    <location>
        <begin position="141"/>
        <end position="260"/>
    </location>
</feature>